<dbReference type="Proteomes" id="UP000183315">
    <property type="component" value="Unassembled WGS sequence"/>
</dbReference>
<keyword evidence="1" id="KW-0813">Transport</keyword>
<accession>A0A1H6ZGF5</accession>
<dbReference type="PROSITE" id="PS50893">
    <property type="entry name" value="ABC_TRANSPORTER_2"/>
    <property type="match status" value="1"/>
</dbReference>
<feature type="domain" description="ABC transporter" evidence="5">
    <location>
        <begin position="5"/>
        <end position="238"/>
    </location>
</feature>
<dbReference type="SUPFAM" id="SSF52540">
    <property type="entry name" value="P-loop containing nucleoside triphosphate hydrolases"/>
    <property type="match status" value="1"/>
</dbReference>
<dbReference type="InterPro" id="IPR003593">
    <property type="entry name" value="AAA+_ATPase"/>
</dbReference>
<evidence type="ECO:0000256" key="1">
    <source>
        <dbReference type="ARBA" id="ARBA00022448"/>
    </source>
</evidence>
<dbReference type="InterPro" id="IPR027417">
    <property type="entry name" value="P-loop_NTPase"/>
</dbReference>
<dbReference type="InterPro" id="IPR003439">
    <property type="entry name" value="ABC_transporter-like_ATP-bd"/>
</dbReference>
<organism evidence="6 7">
    <name type="scientific">Demequina mangrovi</name>
    <dbReference type="NCBI Taxonomy" id="1043493"/>
    <lineage>
        <taxon>Bacteria</taxon>
        <taxon>Bacillati</taxon>
        <taxon>Actinomycetota</taxon>
        <taxon>Actinomycetes</taxon>
        <taxon>Micrococcales</taxon>
        <taxon>Demequinaceae</taxon>
        <taxon>Demequina</taxon>
    </lineage>
</organism>
<dbReference type="GO" id="GO:0005524">
    <property type="term" value="F:ATP binding"/>
    <property type="evidence" value="ECO:0007669"/>
    <property type="project" value="UniProtKB-KW"/>
</dbReference>
<dbReference type="Gene3D" id="3.40.50.300">
    <property type="entry name" value="P-loop containing nucleotide triphosphate hydrolases"/>
    <property type="match status" value="1"/>
</dbReference>
<evidence type="ECO:0000313" key="6">
    <source>
        <dbReference type="EMBL" id="SEJ52398.1"/>
    </source>
</evidence>
<dbReference type="NCBIfam" id="NF010068">
    <property type="entry name" value="PRK13548.1"/>
    <property type="match status" value="1"/>
</dbReference>
<dbReference type="PROSITE" id="PS00211">
    <property type="entry name" value="ABC_TRANSPORTER_1"/>
    <property type="match status" value="1"/>
</dbReference>
<dbReference type="eggNOG" id="COG4559">
    <property type="taxonomic scope" value="Bacteria"/>
</dbReference>
<keyword evidence="7" id="KW-1185">Reference proteome</keyword>
<dbReference type="AlphaFoldDB" id="A0A1H6ZGF5"/>
<sequence length="256" mass="26978">MTAAIHARDVTVRAGAATLVDGVSLEVRHGELLALVGPNGAGKSTLLSALSGERALAGGLVELDGRPLSAWQPGALARERAVLTQDNEVAFPFTVAEVVAMGRSPWRGRPEAERDDAVIEESLVRADVAHLAGRAFPSLSGGERARVSLARVLAQGTRIVMLDEPTAALDIRHQEEVFGLARALARAGSAVVVVVHDLSLAAAYADRIAVLDRARLAGLGSPREVLVPELLEAVYGLGVRVIDDPDTRLPVVLPRR</sequence>
<evidence type="ECO:0000256" key="4">
    <source>
        <dbReference type="ARBA" id="ARBA00022967"/>
    </source>
</evidence>
<keyword evidence="3 6" id="KW-0067">ATP-binding</keyword>
<dbReference type="GO" id="GO:0016887">
    <property type="term" value="F:ATP hydrolysis activity"/>
    <property type="evidence" value="ECO:0007669"/>
    <property type="project" value="InterPro"/>
</dbReference>
<dbReference type="SMART" id="SM00382">
    <property type="entry name" value="AAA"/>
    <property type="match status" value="1"/>
</dbReference>
<dbReference type="EMBL" id="FNZI01000004">
    <property type="protein sequence ID" value="SEJ52398.1"/>
    <property type="molecule type" value="Genomic_DNA"/>
</dbReference>
<evidence type="ECO:0000313" key="7">
    <source>
        <dbReference type="Proteomes" id="UP000183315"/>
    </source>
</evidence>
<gene>
    <name evidence="6" type="ORF">SAMN05421637_2137</name>
</gene>
<dbReference type="InterPro" id="IPR017871">
    <property type="entry name" value="ABC_transporter-like_CS"/>
</dbReference>
<evidence type="ECO:0000256" key="3">
    <source>
        <dbReference type="ARBA" id="ARBA00022840"/>
    </source>
</evidence>
<dbReference type="RefSeq" id="WP_052406046.1">
    <property type="nucleotide sequence ID" value="NZ_BBLU01000015.1"/>
</dbReference>
<proteinExistence type="predicted"/>
<evidence type="ECO:0000259" key="5">
    <source>
        <dbReference type="PROSITE" id="PS50893"/>
    </source>
</evidence>
<dbReference type="PANTHER" id="PTHR42794">
    <property type="entry name" value="HEMIN IMPORT ATP-BINDING PROTEIN HMUV"/>
    <property type="match status" value="1"/>
</dbReference>
<dbReference type="OrthoDB" id="5296765at2"/>
<dbReference type="CDD" id="cd03214">
    <property type="entry name" value="ABC_Iron-Siderophores_B12_Hemin"/>
    <property type="match status" value="1"/>
</dbReference>
<evidence type="ECO:0000256" key="2">
    <source>
        <dbReference type="ARBA" id="ARBA00022741"/>
    </source>
</evidence>
<dbReference type="STRING" id="1043493.SAMN05421637_2137"/>
<reference evidence="7" key="1">
    <citation type="submission" date="2016-10" db="EMBL/GenBank/DDBJ databases">
        <authorList>
            <person name="Varghese N."/>
        </authorList>
    </citation>
    <scope>NUCLEOTIDE SEQUENCE [LARGE SCALE GENOMIC DNA]</scope>
    <source>
        <strain evidence="7">DSM 24868</strain>
    </source>
</reference>
<protein>
    <submittedName>
        <fullName evidence="6">Iron complex transport system ATP-binding protein</fullName>
    </submittedName>
</protein>
<dbReference type="PANTHER" id="PTHR42794:SF1">
    <property type="entry name" value="HEMIN IMPORT ATP-BINDING PROTEIN HMUV"/>
    <property type="match status" value="1"/>
</dbReference>
<name>A0A1H6ZGF5_9MICO</name>
<keyword evidence="2" id="KW-0547">Nucleotide-binding</keyword>
<dbReference type="Pfam" id="PF00005">
    <property type="entry name" value="ABC_tran"/>
    <property type="match status" value="1"/>
</dbReference>
<keyword evidence="4" id="KW-1278">Translocase</keyword>